<dbReference type="AlphaFoldDB" id="A0A1W1YZF3"/>
<dbReference type="OrthoDB" id="9800213at2"/>
<name>A0A1W1YZF3_9FIRM</name>
<dbReference type="Gene3D" id="3.40.50.1820">
    <property type="entry name" value="alpha/beta hydrolase"/>
    <property type="match status" value="1"/>
</dbReference>
<dbReference type="Proteomes" id="UP000192738">
    <property type="component" value="Unassembled WGS sequence"/>
</dbReference>
<dbReference type="PANTHER" id="PTHR11614">
    <property type="entry name" value="PHOSPHOLIPASE-RELATED"/>
    <property type="match status" value="1"/>
</dbReference>
<feature type="domain" description="Serine aminopeptidase S33" evidence="2">
    <location>
        <begin position="19"/>
        <end position="228"/>
    </location>
</feature>
<keyword evidence="4" id="KW-1185">Reference proteome</keyword>
<proteinExistence type="predicted"/>
<dbReference type="InterPro" id="IPR051044">
    <property type="entry name" value="MAG_DAG_Lipase"/>
</dbReference>
<feature type="binding site" evidence="1">
    <location>
        <position position="94"/>
    </location>
    <ligand>
        <name>substrate</name>
    </ligand>
</feature>
<evidence type="ECO:0000313" key="4">
    <source>
        <dbReference type="Proteomes" id="UP000192738"/>
    </source>
</evidence>
<sequence>MAVMPGAEPFFLPGGQNGVLLVHGFTGAPSEMRLAGEYLNNLGYTVFAPRLPGHGTTPEEMAKTAWPHWYGNVEDGYHLLTGVCSTVSAVGLSMGGLLTLKLASEYPIRRLAVISAPIYIANKRIKLLPLYRIFTNFVPKTRKRLPDRGEDYSITYEVTPLSSLSSLINLIKHVDALLPSVTVPTLVIQSRKEHTVEPESAQYIYDKLGSSEKQLMWLNKSGHIVTLDIEREAVFEKIGQFLA</sequence>
<dbReference type="InterPro" id="IPR022742">
    <property type="entry name" value="Hydrolase_4"/>
</dbReference>
<dbReference type="InterPro" id="IPR012354">
    <property type="entry name" value="Esterase_lipase"/>
</dbReference>
<dbReference type="SUPFAM" id="SSF53474">
    <property type="entry name" value="alpha/beta-Hydrolases"/>
    <property type="match status" value="1"/>
</dbReference>
<dbReference type="STRING" id="112901.SAMN04488500_102309"/>
<organism evidence="3 4">
    <name type="scientific">Sporomusa malonica</name>
    <dbReference type="NCBI Taxonomy" id="112901"/>
    <lineage>
        <taxon>Bacteria</taxon>
        <taxon>Bacillati</taxon>
        <taxon>Bacillota</taxon>
        <taxon>Negativicutes</taxon>
        <taxon>Selenomonadales</taxon>
        <taxon>Sporomusaceae</taxon>
        <taxon>Sporomusa</taxon>
    </lineage>
</organism>
<protein>
    <submittedName>
        <fullName evidence="3">Carboxylesterase</fullName>
    </submittedName>
</protein>
<dbReference type="PIRSF" id="PIRSF017388">
    <property type="entry name" value="Esterase_lipase"/>
    <property type="match status" value="1"/>
</dbReference>
<dbReference type="EMBL" id="FWXI01000002">
    <property type="protein sequence ID" value="SMC41201.1"/>
    <property type="molecule type" value="Genomic_DNA"/>
</dbReference>
<reference evidence="3 4" key="1">
    <citation type="submission" date="2017-04" db="EMBL/GenBank/DDBJ databases">
        <authorList>
            <person name="Afonso C.L."/>
            <person name="Miller P.J."/>
            <person name="Scott M.A."/>
            <person name="Spackman E."/>
            <person name="Goraichik I."/>
            <person name="Dimitrov K.M."/>
            <person name="Suarez D.L."/>
            <person name="Swayne D.E."/>
        </authorList>
    </citation>
    <scope>NUCLEOTIDE SEQUENCE [LARGE SCALE GENOMIC DNA]</scope>
    <source>
        <strain evidence="3 4">DSM 5090</strain>
    </source>
</reference>
<feature type="binding site" evidence="1">
    <location>
        <position position="25"/>
    </location>
    <ligand>
        <name>substrate</name>
    </ligand>
</feature>
<dbReference type="RefSeq" id="WP_084574271.1">
    <property type="nucleotide sequence ID" value="NZ_CP155572.1"/>
</dbReference>
<dbReference type="GO" id="GO:0052689">
    <property type="term" value="F:carboxylic ester hydrolase activity"/>
    <property type="evidence" value="ECO:0007669"/>
    <property type="project" value="InterPro"/>
</dbReference>
<gene>
    <name evidence="3" type="ORF">SAMN04488500_102309</name>
</gene>
<evidence type="ECO:0000259" key="2">
    <source>
        <dbReference type="Pfam" id="PF12146"/>
    </source>
</evidence>
<evidence type="ECO:0000313" key="3">
    <source>
        <dbReference type="EMBL" id="SMC41201.1"/>
    </source>
</evidence>
<dbReference type="Pfam" id="PF12146">
    <property type="entry name" value="Hydrolase_4"/>
    <property type="match status" value="1"/>
</dbReference>
<evidence type="ECO:0000256" key="1">
    <source>
        <dbReference type="PIRSR" id="PIRSR017388-2"/>
    </source>
</evidence>
<dbReference type="InterPro" id="IPR029058">
    <property type="entry name" value="AB_hydrolase_fold"/>
</dbReference>
<accession>A0A1W1YZF3</accession>